<dbReference type="GO" id="GO:0004497">
    <property type="term" value="F:monooxygenase activity"/>
    <property type="evidence" value="ECO:0007669"/>
    <property type="project" value="UniProtKB-KW"/>
</dbReference>
<dbReference type="AlphaFoldDB" id="A0A6A6CK05"/>
<keyword evidence="5" id="KW-0503">Monooxygenase</keyword>
<evidence type="ECO:0000313" key="7">
    <source>
        <dbReference type="EMBL" id="KAF2167567.1"/>
    </source>
</evidence>
<evidence type="ECO:0000313" key="8">
    <source>
        <dbReference type="Proteomes" id="UP000799537"/>
    </source>
</evidence>
<dbReference type="Gene3D" id="3.50.50.60">
    <property type="entry name" value="FAD/NAD(P)-binding domain"/>
    <property type="match status" value="1"/>
</dbReference>
<accession>A0A6A6CK05</accession>
<evidence type="ECO:0000259" key="6">
    <source>
        <dbReference type="Pfam" id="PF01494"/>
    </source>
</evidence>
<gene>
    <name evidence="7" type="ORF">M409DRAFT_22372</name>
</gene>
<evidence type="ECO:0000256" key="2">
    <source>
        <dbReference type="ARBA" id="ARBA00022630"/>
    </source>
</evidence>
<keyword evidence="2" id="KW-0285">Flavoprotein</keyword>
<keyword evidence="8" id="KW-1185">Reference proteome</keyword>
<dbReference type="SUPFAM" id="SSF54373">
    <property type="entry name" value="FAD-linked reductases, C-terminal domain"/>
    <property type="match status" value="1"/>
</dbReference>
<evidence type="ECO:0000256" key="3">
    <source>
        <dbReference type="ARBA" id="ARBA00022827"/>
    </source>
</evidence>
<dbReference type="InterPro" id="IPR050493">
    <property type="entry name" value="FAD-dep_Monooxygenase_BioMet"/>
</dbReference>
<organism evidence="7 8">
    <name type="scientific">Zasmidium cellare ATCC 36951</name>
    <dbReference type="NCBI Taxonomy" id="1080233"/>
    <lineage>
        <taxon>Eukaryota</taxon>
        <taxon>Fungi</taxon>
        <taxon>Dikarya</taxon>
        <taxon>Ascomycota</taxon>
        <taxon>Pezizomycotina</taxon>
        <taxon>Dothideomycetes</taxon>
        <taxon>Dothideomycetidae</taxon>
        <taxon>Mycosphaerellales</taxon>
        <taxon>Mycosphaerellaceae</taxon>
        <taxon>Zasmidium</taxon>
    </lineage>
</organism>
<dbReference type="PANTHER" id="PTHR13789:SF147">
    <property type="entry name" value="PUTATIVE (AFU_ORTHOLOGUE AFUA_2G01950)-RELATED"/>
    <property type="match status" value="1"/>
</dbReference>
<keyword evidence="3" id="KW-0274">FAD</keyword>
<name>A0A6A6CK05_ZASCE</name>
<dbReference type="PANTHER" id="PTHR13789">
    <property type="entry name" value="MONOOXYGENASE"/>
    <property type="match status" value="1"/>
</dbReference>
<dbReference type="PRINTS" id="PR00420">
    <property type="entry name" value="RNGMNOXGNASE"/>
</dbReference>
<evidence type="ECO:0000256" key="5">
    <source>
        <dbReference type="ARBA" id="ARBA00023033"/>
    </source>
</evidence>
<dbReference type="Proteomes" id="UP000799537">
    <property type="component" value="Unassembled WGS sequence"/>
</dbReference>
<evidence type="ECO:0000256" key="4">
    <source>
        <dbReference type="ARBA" id="ARBA00023002"/>
    </source>
</evidence>
<sequence>MAIDTDVLGSFSPTVIIVGCGLGGLACAIACRREGLDVTVVEAAKELSEVGAGIQLPPIALRIMDRFDLIPQLRRAGLQGQVKCRILRWEDGSLIGLRPEEDWSVQKFGYSWHTIHRADYQRVLVEEAKRLGAKIRLNSAAASVDCPDISPKVYLESGEQLQGDVVTGADGLHSNTRTAVLGYVKNAKESGDLAYRINRDYRATYWGPDSHIVMYPVKDGQLLNMVVIRPDDLPAEVARQPGDIAEMRKMFEYWDPCLRRLLDNVKVALKWKIWTMDPLETWTKGSVALLGDACHPTVPYAAAGAAMAVEDGAVIGRLLGLVKDSGVSKEKLPGMLQLYETIRKERTTTTVATADANRDLYHMHDGVEQEKRDAFFGDHDWWDERRTAPYRFADFGFLHELFGFDAVEDAEEGFLMWEKDQQK</sequence>
<dbReference type="InterPro" id="IPR036188">
    <property type="entry name" value="FAD/NAD-bd_sf"/>
</dbReference>
<keyword evidence="4" id="KW-0560">Oxidoreductase</keyword>
<dbReference type="GO" id="GO:0071949">
    <property type="term" value="F:FAD binding"/>
    <property type="evidence" value="ECO:0007669"/>
    <property type="project" value="InterPro"/>
</dbReference>
<dbReference type="RefSeq" id="XP_033668456.1">
    <property type="nucleotide sequence ID" value="XM_033806307.1"/>
</dbReference>
<dbReference type="GeneID" id="54559579"/>
<proteinExistence type="inferred from homology"/>
<dbReference type="OrthoDB" id="16820at2759"/>
<dbReference type="InterPro" id="IPR002938">
    <property type="entry name" value="FAD-bd"/>
</dbReference>
<reference evidence="7" key="1">
    <citation type="journal article" date="2020" name="Stud. Mycol.">
        <title>101 Dothideomycetes genomes: a test case for predicting lifestyles and emergence of pathogens.</title>
        <authorList>
            <person name="Haridas S."/>
            <person name="Albert R."/>
            <person name="Binder M."/>
            <person name="Bloem J."/>
            <person name="Labutti K."/>
            <person name="Salamov A."/>
            <person name="Andreopoulos B."/>
            <person name="Baker S."/>
            <person name="Barry K."/>
            <person name="Bills G."/>
            <person name="Bluhm B."/>
            <person name="Cannon C."/>
            <person name="Castanera R."/>
            <person name="Culley D."/>
            <person name="Daum C."/>
            <person name="Ezra D."/>
            <person name="Gonzalez J."/>
            <person name="Henrissat B."/>
            <person name="Kuo A."/>
            <person name="Liang C."/>
            <person name="Lipzen A."/>
            <person name="Lutzoni F."/>
            <person name="Magnuson J."/>
            <person name="Mondo S."/>
            <person name="Nolan M."/>
            <person name="Ohm R."/>
            <person name="Pangilinan J."/>
            <person name="Park H.-J."/>
            <person name="Ramirez L."/>
            <person name="Alfaro M."/>
            <person name="Sun H."/>
            <person name="Tritt A."/>
            <person name="Yoshinaga Y."/>
            <person name="Zwiers L.-H."/>
            <person name="Turgeon B."/>
            <person name="Goodwin S."/>
            <person name="Spatafora J."/>
            <person name="Crous P."/>
            <person name="Grigoriev I."/>
        </authorList>
    </citation>
    <scope>NUCLEOTIDE SEQUENCE</scope>
    <source>
        <strain evidence="7">ATCC 36951</strain>
    </source>
</reference>
<feature type="domain" description="FAD-binding" evidence="6">
    <location>
        <begin position="14"/>
        <end position="351"/>
    </location>
</feature>
<protein>
    <recommendedName>
        <fullName evidence="6">FAD-binding domain-containing protein</fullName>
    </recommendedName>
</protein>
<dbReference type="SUPFAM" id="SSF51905">
    <property type="entry name" value="FAD/NAD(P)-binding domain"/>
    <property type="match status" value="1"/>
</dbReference>
<comment type="similarity">
    <text evidence="1">Belongs to the paxM FAD-dependent monooxygenase family.</text>
</comment>
<evidence type="ECO:0000256" key="1">
    <source>
        <dbReference type="ARBA" id="ARBA00007992"/>
    </source>
</evidence>
<dbReference type="Pfam" id="PF01494">
    <property type="entry name" value="FAD_binding_3"/>
    <property type="match status" value="1"/>
</dbReference>
<dbReference type="EMBL" id="ML993593">
    <property type="protein sequence ID" value="KAF2167567.1"/>
    <property type="molecule type" value="Genomic_DNA"/>
</dbReference>